<dbReference type="EMBL" id="JBIRUQ010000001">
    <property type="protein sequence ID" value="MFI1459349.1"/>
    <property type="molecule type" value="Genomic_DNA"/>
</dbReference>
<name>A0ABW7TIE2_9NOCA</name>
<comment type="caution">
    <text evidence="3">The sequence shown here is derived from an EMBL/GenBank/DDBJ whole genome shotgun (WGS) entry which is preliminary data.</text>
</comment>
<feature type="signal peptide" evidence="2">
    <location>
        <begin position="1"/>
        <end position="36"/>
    </location>
</feature>
<evidence type="ECO:0000256" key="1">
    <source>
        <dbReference type="SAM" id="MobiDB-lite"/>
    </source>
</evidence>
<sequence>MNRTPEQRSRRIAARIAAIAVLALAPLAITTGNAFADPVAATAISDSDDSGGFGNDESHGFGNDSDYGNNSAGWDDDGFGWDDNGQYGYRDHNQHNYDGWNDQFNSGHTDREDRDSHAGYNGNRGSDYDAPADWDDDNHSGGTQNQTWNVPNPYIPPAPPALLPTPPVHLPSLPHLPLPLVGLPGLPGTGSAF</sequence>
<feature type="compositionally biased region" description="Basic and acidic residues" evidence="1">
    <location>
        <begin position="108"/>
        <end position="117"/>
    </location>
</feature>
<reference evidence="3 4" key="1">
    <citation type="submission" date="2024-10" db="EMBL/GenBank/DDBJ databases">
        <title>The Natural Products Discovery Center: Release of the First 8490 Sequenced Strains for Exploring Actinobacteria Biosynthetic Diversity.</title>
        <authorList>
            <person name="Kalkreuter E."/>
            <person name="Kautsar S.A."/>
            <person name="Yang D."/>
            <person name="Bader C.D."/>
            <person name="Teijaro C.N."/>
            <person name="Fluegel L."/>
            <person name="Davis C.M."/>
            <person name="Simpson J.R."/>
            <person name="Lauterbach L."/>
            <person name="Steele A.D."/>
            <person name="Gui C."/>
            <person name="Meng S."/>
            <person name="Li G."/>
            <person name="Viehrig K."/>
            <person name="Ye F."/>
            <person name="Su P."/>
            <person name="Kiefer A.F."/>
            <person name="Nichols A."/>
            <person name="Cepeda A.J."/>
            <person name="Yan W."/>
            <person name="Fan B."/>
            <person name="Jiang Y."/>
            <person name="Adhikari A."/>
            <person name="Zheng C.-J."/>
            <person name="Schuster L."/>
            <person name="Cowan T.M."/>
            <person name="Smanski M.J."/>
            <person name="Chevrette M.G."/>
            <person name="De Carvalho L.P.S."/>
            <person name="Shen B."/>
        </authorList>
    </citation>
    <scope>NUCLEOTIDE SEQUENCE [LARGE SCALE GENOMIC DNA]</scope>
    <source>
        <strain evidence="3 4">NPDC020568</strain>
    </source>
</reference>
<dbReference type="Proteomes" id="UP001611263">
    <property type="component" value="Unassembled WGS sequence"/>
</dbReference>
<dbReference type="GeneID" id="93506391"/>
<evidence type="ECO:0000256" key="2">
    <source>
        <dbReference type="SAM" id="SignalP"/>
    </source>
</evidence>
<feature type="chain" id="PRO_5047228293" evidence="2">
    <location>
        <begin position="37"/>
        <end position="193"/>
    </location>
</feature>
<evidence type="ECO:0000313" key="4">
    <source>
        <dbReference type="Proteomes" id="UP001611263"/>
    </source>
</evidence>
<gene>
    <name evidence="3" type="ORF">ACH4WX_01360</name>
</gene>
<keyword evidence="2" id="KW-0732">Signal</keyword>
<feature type="region of interest" description="Disordered" evidence="1">
    <location>
        <begin position="45"/>
        <end position="69"/>
    </location>
</feature>
<proteinExistence type="predicted"/>
<organism evidence="3 4">
    <name type="scientific">Nocardia carnea</name>
    <dbReference type="NCBI Taxonomy" id="37328"/>
    <lineage>
        <taxon>Bacteria</taxon>
        <taxon>Bacillati</taxon>
        <taxon>Actinomycetota</taxon>
        <taxon>Actinomycetes</taxon>
        <taxon>Mycobacteriales</taxon>
        <taxon>Nocardiaceae</taxon>
        <taxon>Nocardia</taxon>
    </lineage>
</organism>
<accession>A0ABW7TIE2</accession>
<dbReference type="RefSeq" id="WP_033241254.1">
    <property type="nucleotide sequence ID" value="NZ_JBIRUQ010000001.1"/>
</dbReference>
<keyword evidence="4" id="KW-1185">Reference proteome</keyword>
<feature type="region of interest" description="Disordered" evidence="1">
    <location>
        <begin position="100"/>
        <end position="150"/>
    </location>
</feature>
<evidence type="ECO:0000313" key="3">
    <source>
        <dbReference type="EMBL" id="MFI1459349.1"/>
    </source>
</evidence>
<protein>
    <submittedName>
        <fullName evidence="3">Uncharacterized protein</fullName>
    </submittedName>
</protein>
<feature type="compositionally biased region" description="Polar residues" evidence="1">
    <location>
        <begin position="140"/>
        <end position="150"/>
    </location>
</feature>